<protein>
    <submittedName>
        <fullName evidence="1">Uncharacterized protein</fullName>
    </submittedName>
</protein>
<gene>
    <name evidence="1" type="ORF">MRATA1EN1_LOCUS9364</name>
</gene>
<keyword evidence="2" id="KW-1185">Reference proteome</keyword>
<sequence>MYFHVPWFLSLQLFCKTVSKKETGFFALPGMGTSLNAGLSLRYQCSYSMDCFLPGSDKVTQAVELDSVGISPFPRTCLPKDRHVRLCHGERMVSLCLPDQRCLAFILIGWEMQSTNLATSGRSMIIESVSSKESPIVKGFPPPAVITGSGNCSVTELICPCLQSTNPQPAFNFHVT</sequence>
<name>A0ABN8YFS1_RANTA</name>
<accession>A0ABN8YFS1</accession>
<dbReference type="Proteomes" id="UP001176941">
    <property type="component" value="Chromosome 2"/>
</dbReference>
<evidence type="ECO:0000313" key="1">
    <source>
        <dbReference type="EMBL" id="CAI9160402.1"/>
    </source>
</evidence>
<reference evidence="1" key="1">
    <citation type="submission" date="2023-04" db="EMBL/GenBank/DDBJ databases">
        <authorList>
            <consortium name="ELIXIR-Norway"/>
        </authorList>
    </citation>
    <scope>NUCLEOTIDE SEQUENCE [LARGE SCALE GENOMIC DNA]</scope>
</reference>
<proteinExistence type="predicted"/>
<evidence type="ECO:0000313" key="2">
    <source>
        <dbReference type="Proteomes" id="UP001176941"/>
    </source>
</evidence>
<organism evidence="1 2">
    <name type="scientific">Rangifer tarandus platyrhynchus</name>
    <name type="common">Svalbard reindeer</name>
    <dbReference type="NCBI Taxonomy" id="3082113"/>
    <lineage>
        <taxon>Eukaryota</taxon>
        <taxon>Metazoa</taxon>
        <taxon>Chordata</taxon>
        <taxon>Craniata</taxon>
        <taxon>Vertebrata</taxon>
        <taxon>Euteleostomi</taxon>
        <taxon>Mammalia</taxon>
        <taxon>Eutheria</taxon>
        <taxon>Laurasiatheria</taxon>
        <taxon>Artiodactyla</taxon>
        <taxon>Ruminantia</taxon>
        <taxon>Pecora</taxon>
        <taxon>Cervidae</taxon>
        <taxon>Odocoileinae</taxon>
        <taxon>Rangifer</taxon>
    </lineage>
</organism>
<dbReference type="EMBL" id="OX459938">
    <property type="protein sequence ID" value="CAI9160402.1"/>
    <property type="molecule type" value="Genomic_DNA"/>
</dbReference>